<dbReference type="OrthoDB" id="6120455at2"/>
<keyword evidence="2" id="KW-1185">Reference proteome</keyword>
<protein>
    <submittedName>
        <fullName evidence="1">Sel1-like protein</fullName>
    </submittedName>
</protein>
<accession>A0A348HC73</accession>
<evidence type="ECO:0000313" key="2">
    <source>
        <dbReference type="Proteomes" id="UP000267342"/>
    </source>
</evidence>
<dbReference type="Pfam" id="PF08238">
    <property type="entry name" value="Sel1"/>
    <property type="match status" value="3"/>
</dbReference>
<gene>
    <name evidence="1" type="ORF">ZBT109_0437</name>
</gene>
<evidence type="ECO:0000313" key="1">
    <source>
        <dbReference type="EMBL" id="BBG29225.1"/>
    </source>
</evidence>
<dbReference type="SMART" id="SM00671">
    <property type="entry name" value="SEL1"/>
    <property type="match status" value="2"/>
</dbReference>
<dbReference type="EMBL" id="AP018933">
    <property type="protein sequence ID" value="BBG29225.1"/>
    <property type="molecule type" value="Genomic_DNA"/>
</dbReference>
<dbReference type="InterPro" id="IPR011990">
    <property type="entry name" value="TPR-like_helical_dom_sf"/>
</dbReference>
<dbReference type="AlphaFoldDB" id="A0A348HC73"/>
<dbReference type="InterPro" id="IPR006597">
    <property type="entry name" value="Sel1-like"/>
</dbReference>
<organism evidence="1 2">
    <name type="scientific">Zymobacter palmae</name>
    <dbReference type="NCBI Taxonomy" id="33074"/>
    <lineage>
        <taxon>Bacteria</taxon>
        <taxon>Pseudomonadati</taxon>
        <taxon>Pseudomonadota</taxon>
        <taxon>Gammaproteobacteria</taxon>
        <taxon>Oceanospirillales</taxon>
        <taxon>Halomonadaceae</taxon>
        <taxon>Zymobacter group</taxon>
        <taxon>Zymobacter</taxon>
    </lineage>
</organism>
<reference evidence="1 2" key="1">
    <citation type="submission" date="2018-09" db="EMBL/GenBank/DDBJ databases">
        <title>Zymobacter palmae IAM14233 (=T109) whole genome analysis.</title>
        <authorList>
            <person name="Yanase H."/>
        </authorList>
    </citation>
    <scope>NUCLEOTIDE SEQUENCE [LARGE SCALE GENOMIC DNA]</scope>
    <source>
        <strain evidence="1 2">IAM14233</strain>
    </source>
</reference>
<dbReference type="Proteomes" id="UP000267342">
    <property type="component" value="Chromosome"/>
</dbReference>
<sequence>MSLQKTIILSMLPAKVALSIYIVFISSISQAQILYATEEQKTDAFFNETADNISAGILVNDPHYIYLQLLHDLKSPTDKEETIIKLKKLADNNIADAQYSLYLIMQQIDSKNVSKKEAFNYLVASANDNYTPAQKKLSTLYLFGKGVDKSAEKYHFWQEKAAQQGDADAMIYVARSYFSGEGTMRDDTKGFQWVIKALSTQKSRFNDWDMLAQLYEQGRGTPIDLVKAYMCYDLEGTAGIDEKARIAPRMTEAERAEGLRLSQEWQEQNHSYTFPALGLEHQPDGSYRHR</sequence>
<dbReference type="RefSeq" id="WP_120185317.1">
    <property type="nucleotide sequence ID" value="NZ_AP018933.1"/>
</dbReference>
<proteinExistence type="predicted"/>
<dbReference type="PANTHER" id="PTHR11102:SF160">
    <property type="entry name" value="ERAD-ASSOCIATED E3 UBIQUITIN-PROTEIN LIGASE COMPONENT HRD3"/>
    <property type="match status" value="1"/>
</dbReference>
<dbReference type="KEGG" id="zpl:ZBT109_0437"/>
<dbReference type="Gene3D" id="1.25.40.10">
    <property type="entry name" value="Tetratricopeptide repeat domain"/>
    <property type="match status" value="1"/>
</dbReference>
<dbReference type="InterPro" id="IPR050767">
    <property type="entry name" value="Sel1_AlgK"/>
</dbReference>
<dbReference type="SUPFAM" id="SSF81901">
    <property type="entry name" value="HCP-like"/>
    <property type="match status" value="1"/>
</dbReference>
<dbReference type="PANTHER" id="PTHR11102">
    <property type="entry name" value="SEL-1-LIKE PROTEIN"/>
    <property type="match status" value="1"/>
</dbReference>
<name>A0A348HC73_9GAMM</name>
<dbReference type="STRING" id="1123510.GCA_000620025_00640"/>